<dbReference type="EMBL" id="UGOY01000001">
    <property type="protein sequence ID" value="STY23113.1"/>
    <property type="molecule type" value="Genomic_DNA"/>
</dbReference>
<evidence type="ECO:0000313" key="3">
    <source>
        <dbReference type="EMBL" id="STY23113.1"/>
    </source>
</evidence>
<protein>
    <submittedName>
        <fullName evidence="3">Uncharacterized protein conserved in bacteria</fullName>
    </submittedName>
</protein>
<evidence type="ECO:0000313" key="4">
    <source>
        <dbReference type="Proteomes" id="UP000054820"/>
    </source>
</evidence>
<dbReference type="PANTHER" id="PTHR38589:SF1">
    <property type="entry name" value="BLR0621 PROTEIN"/>
    <property type="match status" value="1"/>
</dbReference>
<dbReference type="EMBL" id="LNYZ01000004">
    <property type="protein sequence ID" value="KTD80091.1"/>
    <property type="molecule type" value="Genomic_DNA"/>
</dbReference>
<dbReference type="Pfam" id="PF03734">
    <property type="entry name" value="YkuD"/>
    <property type="match status" value="1"/>
</dbReference>
<reference evidence="2 4" key="1">
    <citation type="submission" date="2015-11" db="EMBL/GenBank/DDBJ databases">
        <title>Genomic analysis of 38 Legionella species identifies large and diverse effector repertoires.</title>
        <authorList>
            <person name="Burstein D."/>
            <person name="Amaro F."/>
            <person name="Zusman T."/>
            <person name="Lifshitz Z."/>
            <person name="Cohen O."/>
            <person name="Gilbert J.A."/>
            <person name="Pupko T."/>
            <person name="Shuman H.A."/>
            <person name="Segal G."/>
        </authorList>
    </citation>
    <scope>NUCLEOTIDE SEQUENCE [LARGE SCALE GENOMIC DNA]</scope>
    <source>
        <strain evidence="2 4">SC-18-C9</strain>
    </source>
</reference>
<dbReference type="AlphaFoldDB" id="A0A378L8G7"/>
<evidence type="ECO:0000313" key="5">
    <source>
        <dbReference type="Proteomes" id="UP000255110"/>
    </source>
</evidence>
<sequence length="202" mass="22557">MTEQSTEPCAVVALKDVPESSSQVIVVHLIKGFEAEVTACKKQKHEWKQQFDSFPAVVGKKGIAPIGKKQEGDMKTPAGLYPLGEAFGSKPLALKMDFKYITSDDKFIDDVSHKSYNTWVRGDTDAQSYESMLIDAYKMGVVINYNMNPVVPGAGSAIFIHLWRSINVGTYGCIAMDEPHLLRLLHWLDKKQQPFIYISNSL</sequence>
<dbReference type="GO" id="GO:0016740">
    <property type="term" value="F:transferase activity"/>
    <property type="evidence" value="ECO:0007669"/>
    <property type="project" value="InterPro"/>
</dbReference>
<keyword evidence="4" id="KW-1185">Reference proteome</keyword>
<reference evidence="3 5" key="2">
    <citation type="submission" date="2018-06" db="EMBL/GenBank/DDBJ databases">
        <authorList>
            <consortium name="Pathogen Informatics"/>
            <person name="Doyle S."/>
        </authorList>
    </citation>
    <scope>NUCLEOTIDE SEQUENCE [LARGE SCALE GENOMIC DNA]</scope>
    <source>
        <strain evidence="3 5">NCTC11991</strain>
    </source>
</reference>
<dbReference type="Proteomes" id="UP000054820">
    <property type="component" value="Unassembled WGS sequence"/>
</dbReference>
<gene>
    <name evidence="2" type="ORF">Lstg_0625</name>
    <name evidence="3" type="ORF">NCTC11991_01715</name>
</gene>
<dbReference type="PANTHER" id="PTHR38589">
    <property type="entry name" value="BLR0621 PROTEIN"/>
    <property type="match status" value="1"/>
</dbReference>
<dbReference type="STRING" id="460.Lstg_0625"/>
<dbReference type="InterPro" id="IPR005490">
    <property type="entry name" value="LD_TPept_cat_dom"/>
</dbReference>
<evidence type="ECO:0000259" key="1">
    <source>
        <dbReference type="Pfam" id="PF03734"/>
    </source>
</evidence>
<accession>A0A378L8G7</accession>
<feature type="domain" description="L,D-TPase catalytic" evidence="1">
    <location>
        <begin position="50"/>
        <end position="191"/>
    </location>
</feature>
<proteinExistence type="predicted"/>
<name>A0A378L8G7_9GAMM</name>
<evidence type="ECO:0000313" key="2">
    <source>
        <dbReference type="EMBL" id="KTD80091.1"/>
    </source>
</evidence>
<dbReference type="Proteomes" id="UP000255110">
    <property type="component" value="Unassembled WGS sequence"/>
</dbReference>
<dbReference type="CDD" id="cd16913">
    <property type="entry name" value="YkuD_like"/>
    <property type="match status" value="1"/>
</dbReference>
<organism evidence="3 5">
    <name type="scientific">Legionella steigerwaltii</name>
    <dbReference type="NCBI Taxonomy" id="460"/>
    <lineage>
        <taxon>Bacteria</taxon>
        <taxon>Pseudomonadati</taxon>
        <taxon>Pseudomonadota</taxon>
        <taxon>Gammaproteobacteria</taxon>
        <taxon>Legionellales</taxon>
        <taxon>Legionellaceae</taxon>
        <taxon>Legionella</taxon>
    </lineage>
</organism>